<dbReference type="GO" id="GO:0140911">
    <property type="term" value="F:pore-forming activity"/>
    <property type="evidence" value="ECO:0007669"/>
    <property type="project" value="InterPro"/>
</dbReference>
<feature type="transmembrane region" description="Helical" evidence="8">
    <location>
        <begin position="197"/>
        <end position="214"/>
    </location>
</feature>
<evidence type="ECO:0000313" key="10">
    <source>
        <dbReference type="Proteomes" id="UP000192132"/>
    </source>
</evidence>
<feature type="transmembrane region" description="Helical" evidence="8">
    <location>
        <begin position="20"/>
        <end position="37"/>
    </location>
</feature>
<feature type="binding site" evidence="7">
    <location>
        <position position="70"/>
    </location>
    <ligand>
        <name>Zn(2+)</name>
        <dbReference type="ChEBI" id="CHEBI:29105"/>
    </ligand>
</feature>
<dbReference type="PANTHER" id="PTHR20855:SF3">
    <property type="entry name" value="LD03007P"/>
    <property type="match status" value="1"/>
</dbReference>
<keyword evidence="3" id="KW-1003">Cell membrane</keyword>
<reference evidence="9 10" key="1">
    <citation type="submission" date="2016-10" db="EMBL/GenBank/DDBJ databases">
        <title>Draft Genome sequence of Alkanindiges sp. strain H1.</title>
        <authorList>
            <person name="Subhash Y."/>
            <person name="Lee S."/>
        </authorList>
    </citation>
    <scope>NUCLEOTIDE SEQUENCE [LARGE SCALE GENOMIC DNA]</scope>
    <source>
        <strain evidence="9 10">H1</strain>
    </source>
</reference>
<accession>A0A1S8CWQ5</accession>
<organism evidence="9 10">
    <name type="scientific">Alkanindiges hydrocarboniclasticus</name>
    <dbReference type="NCBI Taxonomy" id="1907941"/>
    <lineage>
        <taxon>Bacteria</taxon>
        <taxon>Pseudomonadati</taxon>
        <taxon>Pseudomonadota</taxon>
        <taxon>Gammaproteobacteria</taxon>
        <taxon>Moraxellales</taxon>
        <taxon>Moraxellaceae</taxon>
        <taxon>Alkanindiges</taxon>
    </lineage>
</organism>
<dbReference type="NCBIfam" id="TIGR01065">
    <property type="entry name" value="hlyIII"/>
    <property type="match status" value="1"/>
</dbReference>
<comment type="subcellular location">
    <subcellularLocation>
        <location evidence="1">Cell membrane</location>
        <topology evidence="1">Multi-pass membrane protein</topology>
    </subcellularLocation>
</comment>
<gene>
    <name evidence="9" type="ORF">BKE30_02625</name>
</gene>
<feature type="transmembrane region" description="Helical" evidence="8">
    <location>
        <begin position="164"/>
        <end position="185"/>
    </location>
</feature>
<evidence type="ECO:0000256" key="7">
    <source>
        <dbReference type="PIRSR" id="PIRSR604254-1"/>
    </source>
</evidence>
<evidence type="ECO:0000256" key="6">
    <source>
        <dbReference type="ARBA" id="ARBA00023136"/>
    </source>
</evidence>
<evidence type="ECO:0000256" key="4">
    <source>
        <dbReference type="ARBA" id="ARBA00022692"/>
    </source>
</evidence>
<dbReference type="GO" id="GO:0005886">
    <property type="term" value="C:plasma membrane"/>
    <property type="evidence" value="ECO:0007669"/>
    <property type="project" value="UniProtKB-SubCell"/>
</dbReference>
<comment type="similarity">
    <text evidence="2">Belongs to the UPF0073 (Hly-III) family.</text>
</comment>
<feature type="transmembrane region" description="Helical" evidence="8">
    <location>
        <begin position="112"/>
        <end position="131"/>
    </location>
</feature>
<dbReference type="PANTHER" id="PTHR20855">
    <property type="entry name" value="ADIPOR/PROGESTIN RECEPTOR-RELATED"/>
    <property type="match status" value="1"/>
</dbReference>
<dbReference type="AlphaFoldDB" id="A0A1S8CWQ5"/>
<name>A0A1S8CWQ5_9GAMM</name>
<evidence type="ECO:0000256" key="2">
    <source>
        <dbReference type="ARBA" id="ARBA00008488"/>
    </source>
</evidence>
<sequence>MNSSNPMVPYNSQEERINALTHALGAVLALLAGIFLLKKGLGSLTGAQSAGLVIYSISMVVLFLASTLYHSIQSPKARTFLKQLDHSAIYLLIAGTYTPFLMISLEGFKADLLLWILWGMAALGIIFKLFFIHQFPKISLTAYLVMGWLALFVLPDIYHALPPAGFFWLVAGGVSYTLGTIFYAAKKYPYTHAIWHVFVLMGAACHCWAIYSYVLP</sequence>
<evidence type="ECO:0000256" key="5">
    <source>
        <dbReference type="ARBA" id="ARBA00022989"/>
    </source>
</evidence>
<evidence type="ECO:0000256" key="3">
    <source>
        <dbReference type="ARBA" id="ARBA00022475"/>
    </source>
</evidence>
<dbReference type="EMBL" id="MLCN01000007">
    <property type="protein sequence ID" value="ONG41752.1"/>
    <property type="molecule type" value="Genomic_DNA"/>
</dbReference>
<feature type="transmembrane region" description="Helical" evidence="8">
    <location>
        <begin position="89"/>
        <end position="106"/>
    </location>
</feature>
<dbReference type="Pfam" id="PF03006">
    <property type="entry name" value="HlyIII"/>
    <property type="match status" value="1"/>
</dbReference>
<feature type="transmembrane region" description="Helical" evidence="8">
    <location>
        <begin position="49"/>
        <end position="69"/>
    </location>
</feature>
<keyword evidence="10" id="KW-1185">Reference proteome</keyword>
<dbReference type="GO" id="GO:0046872">
    <property type="term" value="F:metal ion binding"/>
    <property type="evidence" value="ECO:0007669"/>
    <property type="project" value="UniProtKB-KW"/>
</dbReference>
<keyword evidence="7" id="KW-0479">Metal-binding</keyword>
<dbReference type="OrthoDB" id="9813689at2"/>
<evidence type="ECO:0000256" key="1">
    <source>
        <dbReference type="ARBA" id="ARBA00004651"/>
    </source>
</evidence>
<proteinExistence type="inferred from homology"/>
<evidence type="ECO:0000256" key="8">
    <source>
        <dbReference type="SAM" id="Phobius"/>
    </source>
</evidence>
<dbReference type="InterPro" id="IPR005744">
    <property type="entry name" value="Hy-lIII"/>
</dbReference>
<feature type="binding site" evidence="7">
    <location>
        <position position="196"/>
    </location>
    <ligand>
        <name>Zn(2+)</name>
        <dbReference type="ChEBI" id="CHEBI:29105"/>
    </ligand>
</feature>
<feature type="transmembrane region" description="Helical" evidence="8">
    <location>
        <begin position="138"/>
        <end position="158"/>
    </location>
</feature>
<dbReference type="STRING" id="1907941.BKE30_02625"/>
<dbReference type="RefSeq" id="WP_076877124.1">
    <property type="nucleotide sequence ID" value="NZ_MLCN01000007.1"/>
</dbReference>
<evidence type="ECO:0000313" key="9">
    <source>
        <dbReference type="EMBL" id="ONG41752.1"/>
    </source>
</evidence>
<keyword evidence="4 8" id="KW-0812">Transmembrane</keyword>
<feature type="binding site" evidence="7">
    <location>
        <position position="192"/>
    </location>
    <ligand>
        <name>Zn(2+)</name>
        <dbReference type="ChEBI" id="CHEBI:29105"/>
    </ligand>
</feature>
<dbReference type="Proteomes" id="UP000192132">
    <property type="component" value="Unassembled WGS sequence"/>
</dbReference>
<keyword evidence="6 8" id="KW-0472">Membrane</keyword>
<keyword evidence="7" id="KW-0862">Zinc</keyword>
<keyword evidence="5 8" id="KW-1133">Transmembrane helix</keyword>
<dbReference type="InterPro" id="IPR004254">
    <property type="entry name" value="AdipoR/HlyIII-related"/>
</dbReference>
<comment type="caution">
    <text evidence="9">The sequence shown here is derived from an EMBL/GenBank/DDBJ whole genome shotgun (WGS) entry which is preliminary data.</text>
</comment>
<evidence type="ECO:0008006" key="11">
    <source>
        <dbReference type="Google" id="ProtNLM"/>
    </source>
</evidence>
<protein>
    <recommendedName>
        <fullName evidence="11">Hemolysin III</fullName>
    </recommendedName>
</protein>